<protein>
    <submittedName>
        <fullName evidence="2">Uncharacterized protein</fullName>
    </submittedName>
</protein>
<reference evidence="2" key="2">
    <citation type="submission" date="2020-09" db="EMBL/GenBank/DDBJ databases">
        <authorList>
            <person name="Sun Q."/>
            <person name="Ohkuma M."/>
        </authorList>
    </citation>
    <scope>NUCLEOTIDE SEQUENCE</scope>
    <source>
        <strain evidence="2">JCM 13064</strain>
    </source>
</reference>
<evidence type="ECO:0000313" key="2">
    <source>
        <dbReference type="EMBL" id="GGL09275.1"/>
    </source>
</evidence>
<organism evidence="2 3">
    <name type="scientific">Sphaerisporangium melleum</name>
    <dbReference type="NCBI Taxonomy" id="321316"/>
    <lineage>
        <taxon>Bacteria</taxon>
        <taxon>Bacillati</taxon>
        <taxon>Actinomycetota</taxon>
        <taxon>Actinomycetes</taxon>
        <taxon>Streptosporangiales</taxon>
        <taxon>Streptosporangiaceae</taxon>
        <taxon>Sphaerisporangium</taxon>
    </lineage>
</organism>
<name>A0A917VQP7_9ACTN</name>
<accession>A0A917VQP7</accession>
<sequence>MSVSVDPQRDQDGRPTVRAIVRDVVAVLAPEELPLVDGLASVGHATAVRRLRRARSRREPLGFGLEEVAALVTAVVWVALDEAFKEAVAAAMGDLRRQAGRRLRRLLRRGKAEPEPQVPPLTREQLAAVHARVRELSTVAGMPAERAVQIADGVIARLALELPAAPEPPPPATPKGAAPAGTTPPAPAELGAARPRAALPTAGGKDGGREGKGASGTEEGEDAGRGTPGDLGPGSSPA</sequence>
<dbReference type="AlphaFoldDB" id="A0A917VQP7"/>
<dbReference type="EMBL" id="BMNT01000039">
    <property type="protein sequence ID" value="GGL09275.1"/>
    <property type="molecule type" value="Genomic_DNA"/>
</dbReference>
<comment type="caution">
    <text evidence="2">The sequence shown here is derived from an EMBL/GenBank/DDBJ whole genome shotgun (WGS) entry which is preliminary data.</text>
</comment>
<proteinExistence type="predicted"/>
<keyword evidence="3" id="KW-1185">Reference proteome</keyword>
<gene>
    <name evidence="2" type="ORF">GCM10007964_59410</name>
</gene>
<dbReference type="Proteomes" id="UP000645217">
    <property type="component" value="Unassembled WGS sequence"/>
</dbReference>
<feature type="region of interest" description="Disordered" evidence="1">
    <location>
        <begin position="164"/>
        <end position="238"/>
    </location>
</feature>
<evidence type="ECO:0000256" key="1">
    <source>
        <dbReference type="SAM" id="MobiDB-lite"/>
    </source>
</evidence>
<evidence type="ECO:0000313" key="3">
    <source>
        <dbReference type="Proteomes" id="UP000645217"/>
    </source>
</evidence>
<reference evidence="2" key="1">
    <citation type="journal article" date="2014" name="Int. J. Syst. Evol. Microbiol.">
        <title>Complete genome sequence of Corynebacterium casei LMG S-19264T (=DSM 44701T), isolated from a smear-ripened cheese.</title>
        <authorList>
            <consortium name="US DOE Joint Genome Institute (JGI-PGF)"/>
            <person name="Walter F."/>
            <person name="Albersmeier A."/>
            <person name="Kalinowski J."/>
            <person name="Ruckert C."/>
        </authorList>
    </citation>
    <scope>NUCLEOTIDE SEQUENCE</scope>
    <source>
        <strain evidence="2">JCM 13064</strain>
    </source>
</reference>